<evidence type="ECO:0000313" key="3">
    <source>
        <dbReference type="RefSeq" id="XP_017970846.1"/>
    </source>
</evidence>
<proteinExistence type="predicted"/>
<dbReference type="AlphaFoldDB" id="A0AB32VY38"/>
<dbReference type="InterPro" id="IPR051564">
    <property type="entry name" value="LRR_receptor-like_kinase"/>
</dbReference>
<dbReference type="GO" id="GO:0004672">
    <property type="term" value="F:protein kinase activity"/>
    <property type="evidence" value="ECO:0007669"/>
    <property type="project" value="InterPro"/>
</dbReference>
<evidence type="ECO:0000313" key="2">
    <source>
        <dbReference type="Proteomes" id="UP000694886"/>
    </source>
</evidence>
<dbReference type="FunFam" id="1.10.510.10:FF:000530">
    <property type="entry name" value="probable receptor-like protein kinase At5g59700"/>
    <property type="match status" value="1"/>
</dbReference>
<protein>
    <submittedName>
        <fullName evidence="3">Probable receptor-like protein kinase At2g42960</fullName>
    </submittedName>
</protein>
<dbReference type="FunFam" id="3.30.200.20:FF:000608">
    <property type="entry name" value="Serine/threonine kinase protein"/>
    <property type="match status" value="1"/>
</dbReference>
<dbReference type="Gramene" id="Tc02v2_t021280.1">
    <property type="protein sequence ID" value="Tc02v2_p021280.1"/>
    <property type="gene ID" value="Tc02v2_g021280"/>
</dbReference>
<dbReference type="Gene3D" id="1.10.510.10">
    <property type="entry name" value="Transferase(Phosphotransferase) domain 1"/>
    <property type="match status" value="1"/>
</dbReference>
<dbReference type="KEGG" id="tcc:18609394"/>
<dbReference type="GeneID" id="18609394"/>
<gene>
    <name evidence="3" type="primary">LOC18609394</name>
</gene>
<dbReference type="PANTHER" id="PTHR48055">
    <property type="entry name" value="LEUCINE-RICH REPEAT RECEPTOR PROTEIN KINASE EMS1"/>
    <property type="match status" value="1"/>
</dbReference>
<dbReference type="GO" id="GO:0005524">
    <property type="term" value="F:ATP binding"/>
    <property type="evidence" value="ECO:0007669"/>
    <property type="project" value="InterPro"/>
</dbReference>
<reference evidence="3" key="2">
    <citation type="submission" date="2025-08" db="UniProtKB">
        <authorList>
            <consortium name="RefSeq"/>
        </authorList>
    </citation>
    <scope>IDENTIFICATION</scope>
</reference>
<dbReference type="SMART" id="SM00220">
    <property type="entry name" value="S_TKc"/>
    <property type="match status" value="1"/>
</dbReference>
<dbReference type="Proteomes" id="UP000694886">
    <property type="component" value="Chromosome 2"/>
</dbReference>
<evidence type="ECO:0000259" key="1">
    <source>
        <dbReference type="PROSITE" id="PS50011"/>
    </source>
</evidence>
<dbReference type="PANTHER" id="PTHR48055:SF9">
    <property type="entry name" value="PROTEIN KINASE DOMAIN-CONTAINING PROTEIN"/>
    <property type="match status" value="1"/>
</dbReference>
<feature type="domain" description="Protein kinase" evidence="1">
    <location>
        <begin position="80"/>
        <end position="348"/>
    </location>
</feature>
<dbReference type="InterPro" id="IPR000719">
    <property type="entry name" value="Prot_kinase_dom"/>
</dbReference>
<dbReference type="Pfam" id="PF00069">
    <property type="entry name" value="Pkinase"/>
    <property type="match status" value="1"/>
</dbReference>
<dbReference type="Gene3D" id="3.30.200.20">
    <property type="entry name" value="Phosphorylase Kinase, domain 1"/>
    <property type="match status" value="1"/>
</dbReference>
<dbReference type="SUPFAM" id="SSF56112">
    <property type="entry name" value="Protein kinase-like (PK-like)"/>
    <property type="match status" value="1"/>
</dbReference>
<dbReference type="InterPro" id="IPR008271">
    <property type="entry name" value="Ser/Thr_kinase_AS"/>
</dbReference>
<dbReference type="PROSITE" id="PS00108">
    <property type="entry name" value="PROTEIN_KINASE_ST"/>
    <property type="match status" value="1"/>
</dbReference>
<dbReference type="PROSITE" id="PS50011">
    <property type="entry name" value="PROTEIN_KINASE_DOM"/>
    <property type="match status" value="1"/>
</dbReference>
<dbReference type="InterPro" id="IPR011009">
    <property type="entry name" value="Kinase-like_dom_sf"/>
</dbReference>
<reference evidence="2" key="1">
    <citation type="journal article" date="1997" name="Nucleic Acids Res.">
        <title>tRNAscan-SE: a program for improved detection of transfer RNA genes in genomic sequence.</title>
        <authorList>
            <person name="Lowe T.M."/>
            <person name="Eddy S.R."/>
        </authorList>
    </citation>
    <scope>NUCLEOTIDE SEQUENCE [LARGE SCALE GENOMIC DNA]</scope>
    <source>
        <strain evidence="2">r\B97-61/B2</strain>
    </source>
</reference>
<name>A0AB32VY38_THECC</name>
<dbReference type="RefSeq" id="XP_017970846.1">
    <property type="nucleotide sequence ID" value="XM_018115357.1"/>
</dbReference>
<organism evidence="2 3">
    <name type="scientific">Theobroma cacao</name>
    <name type="common">Cacao</name>
    <name type="synonym">Cocoa</name>
    <dbReference type="NCBI Taxonomy" id="3641"/>
    <lineage>
        <taxon>Eukaryota</taxon>
        <taxon>Viridiplantae</taxon>
        <taxon>Streptophyta</taxon>
        <taxon>Embryophyta</taxon>
        <taxon>Tracheophyta</taxon>
        <taxon>Spermatophyta</taxon>
        <taxon>Magnoliopsida</taxon>
        <taxon>eudicotyledons</taxon>
        <taxon>Gunneridae</taxon>
        <taxon>Pentapetalae</taxon>
        <taxon>rosids</taxon>
        <taxon>malvids</taxon>
        <taxon>Malvales</taxon>
        <taxon>Malvaceae</taxon>
        <taxon>Byttnerioideae</taxon>
        <taxon>Theobroma</taxon>
    </lineage>
</organism>
<sequence>MVIVAIATWIFFRKRKEERLPARKDGSFLAKLVQQAKNRLLIEISHHCLLLLTESDDSFSEQSGSQKISVKELYSATNYFNPSNFIGQGIAGKVYKGLLSNGLHVAVKHIINDGQIETFVREVRSLSHIRHPNLVALLGYCESEDECFLVYELCHNGNLSEWLYGKDKVLSWIQRLKVAMDSARGLWFLHTYPEGCIVHRDIKPTNILINDKFQAKLADFGLSKVMDLGQSHVSSEVRGTIGYVDPEYRQNNRVNASGDVYSFGIVLLQLLSGQRVLNLNLDRPLPLSKMAKNLTRGGDITKFADPKLNGEYPLEAFDLILKLALSCTGIKQERPTMEQVVLILQKALNIRIQAKPVASRGIIIY</sequence>
<accession>A0AB32VY38</accession>